<evidence type="ECO:0000256" key="7">
    <source>
        <dbReference type="SAM" id="Phobius"/>
    </source>
</evidence>
<dbReference type="CDD" id="cd00075">
    <property type="entry name" value="HATPase"/>
    <property type="match status" value="1"/>
</dbReference>
<dbReference type="Pfam" id="PF00512">
    <property type="entry name" value="HisKA"/>
    <property type="match status" value="1"/>
</dbReference>
<evidence type="ECO:0000256" key="5">
    <source>
        <dbReference type="ARBA" id="ARBA00022777"/>
    </source>
</evidence>
<name>A0A7K0KHK3_9BACT</name>
<keyword evidence="3" id="KW-0597">Phosphoprotein</keyword>
<keyword evidence="5 9" id="KW-0418">Kinase</keyword>
<reference evidence="9 10" key="1">
    <citation type="submission" date="2019-08" db="EMBL/GenBank/DDBJ databases">
        <title>In-depth cultivation of the pig gut microbiome towards novel bacterial diversity and tailored functional studies.</title>
        <authorList>
            <person name="Wylensek D."/>
            <person name="Hitch T.C.A."/>
            <person name="Clavel T."/>
        </authorList>
    </citation>
    <scope>NUCLEOTIDE SEQUENCE [LARGE SCALE GENOMIC DNA]</scope>
    <source>
        <strain evidence="9 10">LKV-178-WT-2A</strain>
    </source>
</reference>
<dbReference type="InterPro" id="IPR050736">
    <property type="entry name" value="Sensor_HK_Regulatory"/>
</dbReference>
<protein>
    <recommendedName>
        <fullName evidence="2">histidine kinase</fullName>
        <ecNumber evidence="2">2.7.13.3</ecNumber>
    </recommendedName>
</protein>
<evidence type="ECO:0000313" key="9">
    <source>
        <dbReference type="EMBL" id="MST84930.1"/>
    </source>
</evidence>
<proteinExistence type="predicted"/>
<feature type="transmembrane region" description="Helical" evidence="7">
    <location>
        <begin position="53"/>
        <end position="72"/>
    </location>
</feature>
<evidence type="ECO:0000259" key="8">
    <source>
        <dbReference type="PROSITE" id="PS50109"/>
    </source>
</evidence>
<dbReference type="GO" id="GO:0000155">
    <property type="term" value="F:phosphorelay sensor kinase activity"/>
    <property type="evidence" value="ECO:0007669"/>
    <property type="project" value="InterPro"/>
</dbReference>
<comment type="caution">
    <text evidence="9">The sequence shown here is derived from an EMBL/GenBank/DDBJ whole genome shotgun (WGS) entry which is preliminary data.</text>
</comment>
<feature type="domain" description="Histidine kinase" evidence="8">
    <location>
        <begin position="313"/>
        <end position="525"/>
    </location>
</feature>
<dbReference type="InterPro" id="IPR036890">
    <property type="entry name" value="HATPase_C_sf"/>
</dbReference>
<evidence type="ECO:0000256" key="3">
    <source>
        <dbReference type="ARBA" id="ARBA00022553"/>
    </source>
</evidence>
<dbReference type="InterPro" id="IPR003661">
    <property type="entry name" value="HisK_dim/P_dom"/>
</dbReference>
<keyword evidence="4" id="KW-0808">Transferase</keyword>
<gene>
    <name evidence="9" type="ORF">FYJ73_09665</name>
</gene>
<dbReference type="EMBL" id="VUNG01000024">
    <property type="protein sequence ID" value="MST84930.1"/>
    <property type="molecule type" value="Genomic_DNA"/>
</dbReference>
<keyword evidence="10" id="KW-1185">Reference proteome</keyword>
<dbReference type="PRINTS" id="PR00344">
    <property type="entry name" value="BCTRLSENSOR"/>
</dbReference>
<dbReference type="SMART" id="SM00387">
    <property type="entry name" value="HATPase_c"/>
    <property type="match status" value="1"/>
</dbReference>
<evidence type="ECO:0000313" key="10">
    <source>
        <dbReference type="Proteomes" id="UP000438914"/>
    </source>
</evidence>
<dbReference type="AlphaFoldDB" id="A0A7K0KHK3"/>
<dbReference type="SUPFAM" id="SSF55874">
    <property type="entry name" value="ATPase domain of HSP90 chaperone/DNA topoisomerase II/histidine kinase"/>
    <property type="match status" value="1"/>
</dbReference>
<dbReference type="Gene3D" id="1.10.287.130">
    <property type="match status" value="1"/>
</dbReference>
<evidence type="ECO:0000256" key="6">
    <source>
        <dbReference type="ARBA" id="ARBA00023012"/>
    </source>
</evidence>
<dbReference type="EC" id="2.7.13.3" evidence="2"/>
<dbReference type="InterPro" id="IPR004358">
    <property type="entry name" value="Sig_transdc_His_kin-like_C"/>
</dbReference>
<evidence type="ECO:0000256" key="4">
    <source>
        <dbReference type="ARBA" id="ARBA00022679"/>
    </source>
</evidence>
<dbReference type="PROSITE" id="PS50109">
    <property type="entry name" value="HIS_KIN"/>
    <property type="match status" value="1"/>
</dbReference>
<keyword evidence="6" id="KW-0902">Two-component regulatory system</keyword>
<dbReference type="PANTHER" id="PTHR43711">
    <property type="entry name" value="TWO-COMPONENT HISTIDINE KINASE"/>
    <property type="match status" value="1"/>
</dbReference>
<comment type="catalytic activity">
    <reaction evidence="1">
        <text>ATP + protein L-histidine = ADP + protein N-phospho-L-histidine.</text>
        <dbReference type="EC" id="2.7.13.3"/>
    </reaction>
</comment>
<keyword evidence="7" id="KW-0812">Transmembrane</keyword>
<dbReference type="Gene3D" id="3.30.565.10">
    <property type="entry name" value="Histidine kinase-like ATPase, C-terminal domain"/>
    <property type="match status" value="1"/>
</dbReference>
<dbReference type="PANTHER" id="PTHR43711:SF1">
    <property type="entry name" value="HISTIDINE KINASE 1"/>
    <property type="match status" value="1"/>
</dbReference>
<dbReference type="Proteomes" id="UP000438914">
    <property type="component" value="Unassembled WGS sequence"/>
</dbReference>
<dbReference type="InterPro" id="IPR003594">
    <property type="entry name" value="HATPase_dom"/>
</dbReference>
<keyword evidence="7" id="KW-1133">Transmembrane helix</keyword>
<dbReference type="CDD" id="cd00082">
    <property type="entry name" value="HisKA"/>
    <property type="match status" value="1"/>
</dbReference>
<dbReference type="InterPro" id="IPR005467">
    <property type="entry name" value="His_kinase_dom"/>
</dbReference>
<sequence>MLSRRMLQSGRMLQSSILQNCAIPSLRHIIEKEGPEISRKSVIFACMKWKRNLIAIAIALSAVIGLLCFWLFRQYNMQHARMRQQLDDAIAECDYEELLIRGQRLYHKQMTAEYAIGDQDKHQETLWKAIRIERKGNVVKKTTIEKYKVVKSDSAKNGKEKILSLDTARSHPFASIIKEMRRGLHEVVDTAALPDVATFYNLLDAKMAACGMEGTMKVELWKDNRMITHTERIGYSHNHAVEIARLQWDVDGHTLSYRVFCVPLGWIVLSNMEGVIGLSVVVILLLLMVFWMLGRTIRELQAVDEMKSDFVNNMTHELKTPVSVAYAANDALLNFGQSLPKEKRTEYLKIALQQLKKLGQLVEQILQMTMERRTTLQLDMQQVDVSPIVGSLVEEYRLKTDKPVAFHIVGGDNHPMVFADAAQLQHVLGNLIDNALKYSGTTVDITISLSDGVITVADNGIGIAKEKLDYIFDKFYRVPQGNLHDVKGYGLGLYYVRNIMERMGGEVSVRSTLGKGTEFILMFGQ</sequence>
<dbReference type="InterPro" id="IPR036097">
    <property type="entry name" value="HisK_dim/P_sf"/>
</dbReference>
<accession>A0A7K0KHK3</accession>
<evidence type="ECO:0000256" key="2">
    <source>
        <dbReference type="ARBA" id="ARBA00012438"/>
    </source>
</evidence>
<dbReference type="SMART" id="SM00388">
    <property type="entry name" value="HisKA"/>
    <property type="match status" value="1"/>
</dbReference>
<organism evidence="9 10">
    <name type="scientific">Hallella mizrahii</name>
    <dbReference type="NCBI Taxonomy" id="2606637"/>
    <lineage>
        <taxon>Bacteria</taxon>
        <taxon>Pseudomonadati</taxon>
        <taxon>Bacteroidota</taxon>
        <taxon>Bacteroidia</taxon>
        <taxon>Bacteroidales</taxon>
        <taxon>Prevotellaceae</taxon>
        <taxon>Hallella</taxon>
    </lineage>
</organism>
<feature type="transmembrane region" description="Helical" evidence="7">
    <location>
        <begin position="274"/>
        <end position="293"/>
    </location>
</feature>
<keyword evidence="7" id="KW-0472">Membrane</keyword>
<dbReference type="SUPFAM" id="SSF47384">
    <property type="entry name" value="Homodimeric domain of signal transducing histidine kinase"/>
    <property type="match status" value="1"/>
</dbReference>
<dbReference type="Pfam" id="PF02518">
    <property type="entry name" value="HATPase_c"/>
    <property type="match status" value="1"/>
</dbReference>
<evidence type="ECO:0000256" key="1">
    <source>
        <dbReference type="ARBA" id="ARBA00000085"/>
    </source>
</evidence>